<keyword evidence="4" id="KW-0472">Membrane</keyword>
<dbReference type="GO" id="GO:0016020">
    <property type="term" value="C:membrane"/>
    <property type="evidence" value="ECO:0007669"/>
    <property type="project" value="UniProtKB-SubCell"/>
</dbReference>
<keyword evidence="6" id="KW-0378">Hydrolase</keyword>
<evidence type="ECO:0000256" key="4">
    <source>
        <dbReference type="ARBA" id="ARBA00023136"/>
    </source>
</evidence>
<dbReference type="AlphaFoldDB" id="A0A972K308"/>
<dbReference type="InterPro" id="IPR036286">
    <property type="entry name" value="LexA/Signal_pep-like_sf"/>
</dbReference>
<keyword evidence="2" id="KW-0812">Transmembrane</keyword>
<evidence type="ECO:0000313" key="6">
    <source>
        <dbReference type="EMBL" id="NOU97311.1"/>
    </source>
</evidence>
<evidence type="ECO:0000256" key="1">
    <source>
        <dbReference type="ARBA" id="ARBA00004370"/>
    </source>
</evidence>
<dbReference type="GO" id="GO:0006465">
    <property type="term" value="P:signal peptide processing"/>
    <property type="evidence" value="ECO:0007669"/>
    <property type="project" value="UniProtKB-UniRule"/>
</dbReference>
<keyword evidence="3" id="KW-1133">Transmembrane helix</keyword>
<dbReference type="GO" id="GO:0009003">
    <property type="term" value="F:signal peptidase activity"/>
    <property type="evidence" value="ECO:0007669"/>
    <property type="project" value="UniProtKB-EC"/>
</dbReference>
<accession>A0A972K308</accession>
<evidence type="ECO:0000256" key="3">
    <source>
        <dbReference type="ARBA" id="ARBA00022989"/>
    </source>
</evidence>
<dbReference type="RefSeq" id="WP_171655547.1">
    <property type="nucleotide sequence ID" value="NZ_WHOD01000109.1"/>
</dbReference>
<comment type="subcellular location">
    <subcellularLocation>
        <location evidence="1">Membrane</location>
    </subcellularLocation>
</comment>
<protein>
    <recommendedName>
        <fullName evidence="5">Signal peptidase I</fullName>
        <ecNumber evidence="5">3.4.21.89</ecNumber>
    </recommendedName>
</protein>
<dbReference type="GO" id="GO:0004252">
    <property type="term" value="F:serine-type endopeptidase activity"/>
    <property type="evidence" value="ECO:0007669"/>
    <property type="project" value="UniProtKB-UniRule"/>
</dbReference>
<comment type="caution">
    <text evidence="6">The sequence shown here is derived from an EMBL/GenBank/DDBJ whole genome shotgun (WGS) entry which is preliminary data.</text>
</comment>
<gene>
    <name evidence="6" type="ORF">GC093_29385</name>
</gene>
<dbReference type="CDD" id="cd06462">
    <property type="entry name" value="Peptidase_S24_S26"/>
    <property type="match status" value="1"/>
</dbReference>
<proteinExistence type="predicted"/>
<organism evidence="6 7">
    <name type="scientific">Paenibacillus foliorum</name>
    <dbReference type="NCBI Taxonomy" id="2654974"/>
    <lineage>
        <taxon>Bacteria</taxon>
        <taxon>Bacillati</taxon>
        <taxon>Bacillota</taxon>
        <taxon>Bacilli</taxon>
        <taxon>Bacillales</taxon>
        <taxon>Paenibacillaceae</taxon>
        <taxon>Paenibacillus</taxon>
    </lineage>
</organism>
<evidence type="ECO:0000256" key="2">
    <source>
        <dbReference type="ARBA" id="ARBA00022692"/>
    </source>
</evidence>
<keyword evidence="7" id="KW-1185">Reference proteome</keyword>
<dbReference type="EC" id="3.4.21.89" evidence="5"/>
<dbReference type="Proteomes" id="UP000641588">
    <property type="component" value="Unassembled WGS sequence"/>
</dbReference>
<reference evidence="6" key="1">
    <citation type="submission" date="2019-10" db="EMBL/GenBank/DDBJ databases">
        <title>Description of Paenibacillus glebae sp. nov.</title>
        <authorList>
            <person name="Carlier A."/>
            <person name="Qi S."/>
        </authorList>
    </citation>
    <scope>NUCLEOTIDE SEQUENCE</scope>
    <source>
        <strain evidence="6">LMG 31456</strain>
    </source>
</reference>
<dbReference type="NCBIfam" id="TIGR02228">
    <property type="entry name" value="sigpep_I_arch"/>
    <property type="match status" value="1"/>
</dbReference>
<dbReference type="InterPro" id="IPR001733">
    <property type="entry name" value="Peptidase_S26B"/>
</dbReference>
<evidence type="ECO:0000313" key="7">
    <source>
        <dbReference type="Proteomes" id="UP000641588"/>
    </source>
</evidence>
<dbReference type="EMBL" id="WHOD01000109">
    <property type="protein sequence ID" value="NOU97311.1"/>
    <property type="molecule type" value="Genomic_DNA"/>
</dbReference>
<name>A0A972K308_9BACL</name>
<sequence length="151" mass="17534">MLFSKEVIQLLTYTITKYGSIELPAEGNSMFPFIHKGDLCKFIPFDDLQLKKGDIFLFHTPTGQLIAHRYYQLKPINNQLYYIFKGDTNLGFDEPVNKEQILGKLIHIRKNKAQIFVTDPQAYVWGKLILTFPVVSGLLRKYLSFKESRLT</sequence>
<dbReference type="SUPFAM" id="SSF51306">
    <property type="entry name" value="LexA/Signal peptidase"/>
    <property type="match status" value="1"/>
</dbReference>
<evidence type="ECO:0000256" key="5">
    <source>
        <dbReference type="NCBIfam" id="TIGR02228"/>
    </source>
</evidence>